<evidence type="ECO:0008006" key="4">
    <source>
        <dbReference type="Google" id="ProtNLM"/>
    </source>
</evidence>
<name>A0A9P3CEJ7_9PEZI</name>
<dbReference type="RefSeq" id="XP_044654783.1">
    <property type="nucleotide sequence ID" value="XM_044798848.1"/>
</dbReference>
<sequence length="198" mass="22000">MPRVPSESSTSRRHRLADFLDLQGTIMVRACSTCAKHKRVCKVHTRSGKCNECVRRGQRCDIKVTKSEFDRLRTEKEKLLKGIEDARRAQEDARRALEAAHEASRVAFAREMRLRQQMDLIDRRADDAIAVEIANIEELEAEERAEAETLTFPESASGFSLHLSPGTWGAIEGLSSEYWDLGSLADPGGTVLEAGGGS</sequence>
<reference evidence="2 3" key="1">
    <citation type="submission" date="2021-01" db="EMBL/GenBank/DDBJ databases">
        <title>Cercospora kikuchii MAFF 305040 whole genome shotgun sequence.</title>
        <authorList>
            <person name="Kashiwa T."/>
            <person name="Suzuki T."/>
        </authorList>
    </citation>
    <scope>NUCLEOTIDE SEQUENCE [LARGE SCALE GENOMIC DNA]</scope>
    <source>
        <strain evidence="2 3">MAFF 305040</strain>
    </source>
</reference>
<keyword evidence="3" id="KW-1185">Reference proteome</keyword>
<dbReference type="AlphaFoldDB" id="A0A9P3CEJ7"/>
<organism evidence="2 3">
    <name type="scientific">Cercospora kikuchii</name>
    <dbReference type="NCBI Taxonomy" id="84275"/>
    <lineage>
        <taxon>Eukaryota</taxon>
        <taxon>Fungi</taxon>
        <taxon>Dikarya</taxon>
        <taxon>Ascomycota</taxon>
        <taxon>Pezizomycotina</taxon>
        <taxon>Dothideomycetes</taxon>
        <taxon>Dothideomycetidae</taxon>
        <taxon>Mycosphaerellales</taxon>
        <taxon>Mycosphaerellaceae</taxon>
        <taxon>Cercospora</taxon>
    </lineage>
</organism>
<evidence type="ECO:0000256" key="1">
    <source>
        <dbReference type="SAM" id="Coils"/>
    </source>
</evidence>
<feature type="coiled-coil region" evidence="1">
    <location>
        <begin position="69"/>
        <end position="103"/>
    </location>
</feature>
<evidence type="ECO:0000313" key="2">
    <source>
        <dbReference type="EMBL" id="GIZ40296.1"/>
    </source>
</evidence>
<protein>
    <recommendedName>
        <fullName evidence="4">Zn(2)-C6 fungal-type domain-containing protein</fullName>
    </recommendedName>
</protein>
<comment type="caution">
    <text evidence="2">The sequence shown here is derived from an EMBL/GenBank/DDBJ whole genome shotgun (WGS) entry which is preliminary data.</text>
</comment>
<dbReference type="OrthoDB" id="3943416at2759"/>
<dbReference type="Proteomes" id="UP000825890">
    <property type="component" value="Unassembled WGS sequence"/>
</dbReference>
<accession>A0A9P3CEJ7</accession>
<evidence type="ECO:0000313" key="3">
    <source>
        <dbReference type="Proteomes" id="UP000825890"/>
    </source>
</evidence>
<keyword evidence="1" id="KW-0175">Coiled coil</keyword>
<dbReference type="EMBL" id="BOLY01000002">
    <property type="protein sequence ID" value="GIZ40296.1"/>
    <property type="molecule type" value="Genomic_DNA"/>
</dbReference>
<dbReference type="GeneID" id="68289217"/>
<proteinExistence type="predicted"/>
<gene>
    <name evidence="2" type="ORF">CKM354_000364200</name>
</gene>